<organism evidence="1 2">
    <name type="scientific">Devosia psychrophila</name>
    <dbReference type="NCBI Taxonomy" id="728005"/>
    <lineage>
        <taxon>Bacteria</taxon>
        <taxon>Pseudomonadati</taxon>
        <taxon>Pseudomonadota</taxon>
        <taxon>Alphaproteobacteria</taxon>
        <taxon>Hyphomicrobiales</taxon>
        <taxon>Devosiaceae</taxon>
        <taxon>Devosia</taxon>
    </lineage>
</organism>
<gene>
    <name evidence="1" type="ORF">WH91_14160</name>
</gene>
<evidence type="ECO:0000313" key="1">
    <source>
        <dbReference type="EMBL" id="KKC32434.1"/>
    </source>
</evidence>
<name>A0ABR5DWP1_9HYPH</name>
<evidence type="ECO:0000313" key="2">
    <source>
        <dbReference type="Proteomes" id="UP000033519"/>
    </source>
</evidence>
<dbReference type="Pfam" id="PF04268">
    <property type="entry name" value="SoxG"/>
    <property type="match status" value="1"/>
</dbReference>
<dbReference type="Gene3D" id="3.30.1360.120">
    <property type="entry name" value="Probable tRNA modification gtpase trme, domain 1"/>
    <property type="match status" value="1"/>
</dbReference>
<dbReference type="Gene3D" id="3.30.70.1520">
    <property type="entry name" value="Heterotetrameric sarcosine oxidase"/>
    <property type="match status" value="1"/>
</dbReference>
<dbReference type="EMBL" id="LAPV01000134">
    <property type="protein sequence ID" value="KKC32434.1"/>
    <property type="molecule type" value="Genomic_DNA"/>
</dbReference>
<dbReference type="RefSeq" id="WP_046171647.1">
    <property type="nucleotide sequence ID" value="NZ_FOMB01000002.1"/>
</dbReference>
<proteinExistence type="predicted"/>
<dbReference type="InterPro" id="IPR027266">
    <property type="entry name" value="TrmE/GcvT-like"/>
</dbReference>
<keyword evidence="2" id="KW-1185">Reference proteome</keyword>
<protein>
    <submittedName>
        <fullName evidence="1">Sarcosine oxidase</fullName>
    </submittedName>
</protein>
<comment type="caution">
    <text evidence="1">The sequence shown here is derived from an EMBL/GenBank/DDBJ whole genome shotgun (WGS) entry which is preliminary data.</text>
</comment>
<sequence length="185" mass="19889">MMHTHHPLVGRALAGPHARVNMRPVEDCARFILRIDPQNLAAASTIWGGNLPPTTGGLVSASGRIATCIGPDEWYLIAPLAEQDAIESAFGELYATTIHSLVDVGHREVGITVEGPEAVLALQATIAFDIAAMPVGSGCRTIIDKAQIILLRQGPDSFRIEVWHSFADHVWNLLAGICREIELGV</sequence>
<dbReference type="SUPFAM" id="SSF103025">
    <property type="entry name" value="Folate-binding domain"/>
    <property type="match status" value="1"/>
</dbReference>
<accession>A0ABR5DWP1</accession>
<reference evidence="1 2" key="1">
    <citation type="submission" date="2015-03" db="EMBL/GenBank/DDBJ databases">
        <authorList>
            <person name="Lepp D."/>
            <person name="Hassan Y.I."/>
            <person name="Li X.-Z."/>
            <person name="Zhou T."/>
        </authorList>
    </citation>
    <scope>NUCLEOTIDE SEQUENCE [LARGE SCALE GENOMIC DNA]</scope>
    <source>
        <strain evidence="1 2">Cr7-05</strain>
    </source>
</reference>
<dbReference type="Proteomes" id="UP000033519">
    <property type="component" value="Unassembled WGS sequence"/>
</dbReference>
<dbReference type="InterPro" id="IPR007375">
    <property type="entry name" value="SoxG"/>
</dbReference>